<accession>A0A4U5LRI3</accession>
<protein>
    <recommendedName>
        <fullName evidence="1">DNA replication licensing factor MCM2-like winged-helix domain-containing protein</fullName>
    </recommendedName>
</protein>
<evidence type="ECO:0000313" key="2">
    <source>
        <dbReference type="EMBL" id="TKR58603.1"/>
    </source>
</evidence>
<dbReference type="STRING" id="34508.A0A4U5LRI3"/>
<dbReference type="OrthoDB" id="844at2759"/>
<evidence type="ECO:0000259" key="1">
    <source>
        <dbReference type="Pfam" id="PF23669"/>
    </source>
</evidence>
<keyword evidence="3" id="KW-1185">Reference proteome</keyword>
<proteinExistence type="predicted"/>
<feature type="domain" description="DNA replication licensing factor MCM2-like winged-helix" evidence="1">
    <location>
        <begin position="12"/>
        <end position="88"/>
    </location>
</feature>
<name>A0A4U5LRI3_STECR</name>
<gene>
    <name evidence="2" type="ORF">L596_030027</name>
</gene>
<comment type="caution">
    <text evidence="2">The sequence shown here is derived from an EMBL/GenBank/DDBJ whole genome shotgun (WGS) entry which is preliminary data.</text>
</comment>
<dbReference type="EMBL" id="AZBU02000013">
    <property type="protein sequence ID" value="TKR58603.1"/>
    <property type="molecule type" value="Genomic_DNA"/>
</dbReference>
<dbReference type="InterPro" id="IPR059098">
    <property type="entry name" value="WHD_MCM2"/>
</dbReference>
<dbReference type="AlphaFoldDB" id="A0A4U5LRI3"/>
<reference evidence="2 3" key="1">
    <citation type="journal article" date="2015" name="Genome Biol.">
        <title>Comparative genomics of Steinernema reveals deeply conserved gene regulatory networks.</title>
        <authorList>
            <person name="Dillman A.R."/>
            <person name="Macchietto M."/>
            <person name="Porter C.F."/>
            <person name="Rogers A."/>
            <person name="Williams B."/>
            <person name="Antoshechkin I."/>
            <person name="Lee M.M."/>
            <person name="Goodwin Z."/>
            <person name="Lu X."/>
            <person name="Lewis E.E."/>
            <person name="Goodrich-Blair H."/>
            <person name="Stock S.P."/>
            <person name="Adams B.J."/>
            <person name="Sternberg P.W."/>
            <person name="Mortazavi A."/>
        </authorList>
    </citation>
    <scope>NUCLEOTIDE SEQUENCE [LARGE SCALE GENOMIC DNA]</scope>
    <source>
        <strain evidence="2 3">ALL</strain>
    </source>
</reference>
<dbReference type="Pfam" id="PF23669">
    <property type="entry name" value="WHD_MCM2"/>
    <property type="match status" value="1"/>
</dbReference>
<evidence type="ECO:0000313" key="3">
    <source>
        <dbReference type="Proteomes" id="UP000298663"/>
    </source>
</evidence>
<organism evidence="2 3">
    <name type="scientific">Steinernema carpocapsae</name>
    <name type="common">Entomopathogenic nematode</name>
    <dbReference type="NCBI Taxonomy" id="34508"/>
    <lineage>
        <taxon>Eukaryota</taxon>
        <taxon>Metazoa</taxon>
        <taxon>Ecdysozoa</taxon>
        <taxon>Nematoda</taxon>
        <taxon>Chromadorea</taxon>
        <taxon>Rhabditida</taxon>
        <taxon>Tylenchina</taxon>
        <taxon>Panagrolaimomorpha</taxon>
        <taxon>Strongyloidoidea</taxon>
        <taxon>Steinernematidae</taxon>
        <taxon>Steinernema</taxon>
    </lineage>
</organism>
<dbReference type="Proteomes" id="UP000298663">
    <property type="component" value="Unassembled WGS sequence"/>
</dbReference>
<reference evidence="2 3" key="2">
    <citation type="journal article" date="2019" name="G3 (Bethesda)">
        <title>Hybrid Assembly of the Genome of the Entomopathogenic Nematode Steinernema carpocapsae Identifies the X-Chromosome.</title>
        <authorList>
            <person name="Serra L."/>
            <person name="Macchietto M."/>
            <person name="Macias-Munoz A."/>
            <person name="McGill C.J."/>
            <person name="Rodriguez I.M."/>
            <person name="Rodriguez B."/>
            <person name="Murad R."/>
            <person name="Mortazavi A."/>
        </authorList>
    </citation>
    <scope>NUCLEOTIDE SEQUENCE [LARGE SCALE GENOMIC DNA]</scope>
    <source>
        <strain evidence="2 3">ALL</strain>
    </source>
</reference>
<sequence>MPNFSRQLAYKRDNNELLLFVLKQLVKEQYSFEQSRTDRRDVISQLTISEKDFIERAKQLKIENLKPFYSSRAFSENKFVHNAQQGAIVHNLFDD</sequence>